<sequence>MVPHPQLVDSIAKGNVHQCLPESAWATDLAAKYEAAKKITGVESTANVVFDPAKHLQFYADGPISKHKFNNTRRLTMEELGLTHKHQISPIGVSDPFPLFTDEAIALMRQEILQKDLFLKYSRYCYSSTSGLDSVMRGYVKNDDVIDAPFTYQAWKHPKTMELVSKMAGVELEVIMDYEIAHVNVSMKDPAHAAEERIVHAQAASKGDSNGNDIPAVVGWHHDSYPFVCVLMLSDTTEMIGGETSLRMGPSGSGQVAIVPGPQAGYAAVLQGRLIEHIAPSPIGISERITMVTSYKAKDCMKKDTSVLSTVKPEVNYGSIYNSFYSQWVDYRVKTLKDRLDVINSGCRDKDGNFQKQETIELLKETAEYLQSTWKEMEVSPSEWEKIEQAIRPKSG</sequence>
<keyword evidence="2" id="KW-1185">Reference proteome</keyword>
<evidence type="ECO:0008006" key="3">
    <source>
        <dbReference type="Google" id="ProtNLM"/>
    </source>
</evidence>
<dbReference type="OrthoDB" id="10256055at2759"/>
<gene>
    <name evidence="1" type="ORF">CANTADRAFT_6401</name>
</gene>
<dbReference type="RefSeq" id="XP_020064366.1">
    <property type="nucleotide sequence ID" value="XM_020210887.1"/>
</dbReference>
<protein>
    <recommendedName>
        <fullName evidence="3">Fe2OG dioxygenase domain-containing protein</fullName>
    </recommendedName>
</protein>
<dbReference type="Proteomes" id="UP000094285">
    <property type="component" value="Unassembled WGS sequence"/>
</dbReference>
<dbReference type="EMBL" id="KV453912">
    <property type="protein sequence ID" value="ODV79244.1"/>
    <property type="molecule type" value="Genomic_DNA"/>
</dbReference>
<evidence type="ECO:0000313" key="2">
    <source>
        <dbReference type="Proteomes" id="UP000094285"/>
    </source>
</evidence>
<reference evidence="2" key="1">
    <citation type="submission" date="2016-05" db="EMBL/GenBank/DDBJ databases">
        <title>Comparative genomics of biotechnologically important yeasts.</title>
        <authorList>
            <consortium name="DOE Joint Genome Institute"/>
            <person name="Riley R."/>
            <person name="Haridas S."/>
            <person name="Wolfe K.H."/>
            <person name="Lopes M.R."/>
            <person name="Hittinger C.T."/>
            <person name="Goker M."/>
            <person name="Salamov A."/>
            <person name="Wisecaver J."/>
            <person name="Long T.M."/>
            <person name="Aerts A.L."/>
            <person name="Barry K."/>
            <person name="Choi C."/>
            <person name="Clum A."/>
            <person name="Coughlan A.Y."/>
            <person name="Deshpande S."/>
            <person name="Douglass A.P."/>
            <person name="Hanson S.J."/>
            <person name="Klenk H.-P."/>
            <person name="Labutti K."/>
            <person name="Lapidus A."/>
            <person name="Lindquist E."/>
            <person name="Lipzen A."/>
            <person name="Meier-Kolthoff J.P."/>
            <person name="Ohm R.A."/>
            <person name="Otillar R.P."/>
            <person name="Pangilinan J."/>
            <person name="Peng Y."/>
            <person name="Rokas A."/>
            <person name="Rosa C.A."/>
            <person name="Scheuner C."/>
            <person name="Sibirny A.A."/>
            <person name="Slot J.C."/>
            <person name="Stielow J.B."/>
            <person name="Sun H."/>
            <person name="Kurtzman C.P."/>
            <person name="Blackwell M."/>
            <person name="Grigoriev I.V."/>
            <person name="Jeffries T.W."/>
        </authorList>
    </citation>
    <scope>NUCLEOTIDE SEQUENCE [LARGE SCALE GENOMIC DNA]</scope>
    <source>
        <strain evidence="2">NRRL Y-17324</strain>
    </source>
</reference>
<dbReference type="PANTHER" id="PTHR41677:SF1">
    <property type="entry name" value="FE2OG DIOXYGENASE DOMAIN-CONTAINING PROTEIN"/>
    <property type="match status" value="1"/>
</dbReference>
<accession>A0A1E4SIA3</accession>
<dbReference type="AlphaFoldDB" id="A0A1E4SIA3"/>
<dbReference type="PANTHER" id="PTHR41677">
    <property type="entry name" value="YALI0B19030P"/>
    <property type="match status" value="1"/>
</dbReference>
<name>A0A1E4SIA3_9ASCO</name>
<proteinExistence type="predicted"/>
<dbReference type="GeneID" id="30985023"/>
<organism evidence="1 2">
    <name type="scientific">Suhomyces tanzawaensis NRRL Y-17324</name>
    <dbReference type="NCBI Taxonomy" id="984487"/>
    <lineage>
        <taxon>Eukaryota</taxon>
        <taxon>Fungi</taxon>
        <taxon>Dikarya</taxon>
        <taxon>Ascomycota</taxon>
        <taxon>Saccharomycotina</taxon>
        <taxon>Pichiomycetes</taxon>
        <taxon>Debaryomycetaceae</taxon>
        <taxon>Suhomyces</taxon>
    </lineage>
</organism>
<dbReference type="STRING" id="984487.A0A1E4SIA3"/>
<evidence type="ECO:0000313" key="1">
    <source>
        <dbReference type="EMBL" id="ODV79244.1"/>
    </source>
</evidence>